<sequence length="523" mass="59384">MGKDLRTLPVDLKLGRLPKLETEVWGLQKPQPFFPSLEHLFKTEQLGAIMEEFGIKHPDGIEYIANPDTIWTRDGKEVNVHRKTTMILSPFKTMKGEYGHPGLPKSSEVAKDISDRLQNQHTAAYVGALTASVLASCPLFPKVYGVLVSMAKTFVLDISDDYVDICERKWFIDNLGKTFELNIQSPSDSTFTHTRGQRASVMLGETADLEFEDVDAEEVTDQPGDIVESEEYAIDKDESDDVSDDSKSDVFDIESCGCEEQDDAEEEEEECDESFAWVTFKDVPVVTTVMEKCAGSFYDLLDSDEDSQHHTAWVVQIILALAYAQRTIGFTHNDLHGNNVMYVNTEDEFVYAKNAGVCYRVPTYGKLIKIIDFDRAAVSIRVQGMKEPRAFVSSQFHPDEEACGQYNIEPYLVHDKPRIPLNASFDLARFATSVFWDMFPRGPDFAYDHPLFEPFKAWMTCADGTSVLYRESHDNHDRYHGFDLYKAIARFCTNAVPRKELLRFKQFQVPSFPATVPFFSIDL</sequence>
<dbReference type="Gene3D" id="1.10.510.10">
    <property type="entry name" value="Transferase(Phosphotransferase) domain 1"/>
    <property type="match status" value="1"/>
</dbReference>
<dbReference type="SUPFAM" id="SSF56112">
    <property type="entry name" value="Protein kinase-like (PK-like)"/>
    <property type="match status" value="1"/>
</dbReference>
<organism evidence="1">
    <name type="scientific">viral metagenome</name>
    <dbReference type="NCBI Taxonomy" id="1070528"/>
    <lineage>
        <taxon>unclassified sequences</taxon>
        <taxon>metagenomes</taxon>
        <taxon>organismal metagenomes</taxon>
    </lineage>
</organism>
<evidence type="ECO:0000313" key="1">
    <source>
        <dbReference type="EMBL" id="QHU36457.1"/>
    </source>
</evidence>
<dbReference type="AlphaFoldDB" id="A0A6C0M0I9"/>
<accession>A0A6C0M0I9</accession>
<protein>
    <recommendedName>
        <fullName evidence="2">Protein kinase domain-containing protein</fullName>
    </recommendedName>
</protein>
<proteinExistence type="predicted"/>
<name>A0A6C0M0I9_9ZZZZ</name>
<reference evidence="1" key="1">
    <citation type="journal article" date="2020" name="Nature">
        <title>Giant virus diversity and host interactions through global metagenomics.</title>
        <authorList>
            <person name="Schulz F."/>
            <person name="Roux S."/>
            <person name="Paez-Espino D."/>
            <person name="Jungbluth S."/>
            <person name="Walsh D.A."/>
            <person name="Denef V.J."/>
            <person name="McMahon K.D."/>
            <person name="Konstantinidis K.T."/>
            <person name="Eloe-Fadrosh E.A."/>
            <person name="Kyrpides N.C."/>
            <person name="Woyke T."/>
        </authorList>
    </citation>
    <scope>NUCLEOTIDE SEQUENCE</scope>
    <source>
        <strain evidence="1">GVMAG-S-1035231-58</strain>
    </source>
</reference>
<dbReference type="EMBL" id="MN740639">
    <property type="protein sequence ID" value="QHU36457.1"/>
    <property type="molecule type" value="Genomic_DNA"/>
</dbReference>
<evidence type="ECO:0008006" key="2">
    <source>
        <dbReference type="Google" id="ProtNLM"/>
    </source>
</evidence>
<dbReference type="InterPro" id="IPR011009">
    <property type="entry name" value="Kinase-like_dom_sf"/>
</dbReference>